<keyword evidence="3" id="KW-1003">Cell membrane</keyword>
<name>A0ABY9R8S9_9FLAO</name>
<sequence length="481" mass="55136">MELRKKSINGFFWTFIDVLINKGSFFFATIVLANVLGPKEFGLLGMIMLFVSIGNTLVDGGMSTSLIRTNQVTEKEYATVFITNIIMSIIVYIILFFLAPFVSKFYNQPILVDVIRWYCLGFVINSFRSIHLVKLAKEMEFKKITFLNLPGNIISVIISIWMGYAGYGIWSLVFLFLLNQFFSTLVIWLFMKWKPEFTFDFANYKYHFRFGYKLVLSSQINTIFENIYNVLIGKFYSINSLGFYERAYTFNNYPVSILSSIILKVTLPSLTHLKNDKKRLQHAYKDIMQITFFITIIGLGFASLLAGQIIELVLGEKWLAIVPLFQVLSISFMFYPIHSLNINILSVFGRSDLFLRLEIVKKLILLIILSICFNFGIMGLVWCSVINSVLALLINTYYSGKFLNYTTISQVKDLVPSIGVVLSTILIVYGSQLFIGSTNLAVQIIQSFLIGLFVIISICEITKLHPYVQIKQLILVQIKKY</sequence>
<dbReference type="CDD" id="cd13127">
    <property type="entry name" value="MATE_tuaB_like"/>
    <property type="match status" value="1"/>
</dbReference>
<evidence type="ECO:0000313" key="9">
    <source>
        <dbReference type="Proteomes" id="UP001180481"/>
    </source>
</evidence>
<keyword evidence="5 7" id="KW-1133">Transmembrane helix</keyword>
<accession>A0ABY9R8S9</accession>
<feature type="transmembrane region" description="Helical" evidence="7">
    <location>
        <begin position="250"/>
        <end position="267"/>
    </location>
</feature>
<protein>
    <submittedName>
        <fullName evidence="8">Lipopolysaccharide biosynthesis protein</fullName>
    </submittedName>
</protein>
<keyword evidence="6 7" id="KW-0472">Membrane</keyword>
<dbReference type="PANTHER" id="PTHR30250:SF10">
    <property type="entry name" value="LIPOPOLYSACCHARIDE BIOSYNTHESIS PROTEIN WZXC"/>
    <property type="match status" value="1"/>
</dbReference>
<dbReference type="Pfam" id="PF13440">
    <property type="entry name" value="Polysacc_synt_3"/>
    <property type="match status" value="1"/>
</dbReference>
<evidence type="ECO:0000313" key="8">
    <source>
        <dbReference type="EMBL" id="WMW77371.1"/>
    </source>
</evidence>
<evidence type="ECO:0000256" key="4">
    <source>
        <dbReference type="ARBA" id="ARBA00022692"/>
    </source>
</evidence>
<feature type="transmembrane region" description="Helical" evidence="7">
    <location>
        <begin position="170"/>
        <end position="191"/>
    </location>
</feature>
<evidence type="ECO:0000256" key="3">
    <source>
        <dbReference type="ARBA" id="ARBA00022475"/>
    </source>
</evidence>
<comment type="similarity">
    <text evidence="2">Belongs to the polysaccharide synthase family.</text>
</comment>
<keyword evidence="4 7" id="KW-0812">Transmembrane</keyword>
<feature type="transmembrane region" description="Helical" evidence="7">
    <location>
        <begin position="12"/>
        <end position="35"/>
    </location>
</feature>
<evidence type="ECO:0000256" key="1">
    <source>
        <dbReference type="ARBA" id="ARBA00004651"/>
    </source>
</evidence>
<evidence type="ECO:0000256" key="5">
    <source>
        <dbReference type="ARBA" id="ARBA00022989"/>
    </source>
</evidence>
<feature type="transmembrane region" description="Helical" evidence="7">
    <location>
        <begin position="287"/>
        <end position="306"/>
    </location>
</feature>
<feature type="transmembrane region" description="Helical" evidence="7">
    <location>
        <begin position="114"/>
        <end position="133"/>
    </location>
</feature>
<proteinExistence type="inferred from homology"/>
<evidence type="ECO:0000256" key="6">
    <source>
        <dbReference type="ARBA" id="ARBA00023136"/>
    </source>
</evidence>
<evidence type="ECO:0000256" key="7">
    <source>
        <dbReference type="SAM" id="Phobius"/>
    </source>
</evidence>
<feature type="transmembrane region" description="Helical" evidence="7">
    <location>
        <begin position="41"/>
        <end position="58"/>
    </location>
</feature>
<gene>
    <name evidence="8" type="ORF">RF683_07705</name>
</gene>
<keyword evidence="9" id="KW-1185">Reference proteome</keyword>
<reference evidence="8" key="1">
    <citation type="submission" date="2023-09" db="EMBL/GenBank/DDBJ databases">
        <title>Flavobacterium sp. 20NA77.7 isolated from freshwater.</title>
        <authorList>
            <person name="Le V."/>
            <person name="Ko S.-R."/>
            <person name="Ahn C.-Y."/>
            <person name="Oh H.-M."/>
        </authorList>
    </citation>
    <scope>NUCLEOTIDE SEQUENCE</scope>
    <source>
        <strain evidence="8">20NA77.7</strain>
    </source>
</reference>
<feature type="transmembrane region" description="Helical" evidence="7">
    <location>
        <begin position="318"/>
        <end position="337"/>
    </location>
</feature>
<dbReference type="RefSeq" id="WP_309531746.1">
    <property type="nucleotide sequence ID" value="NZ_CP133721.1"/>
</dbReference>
<feature type="transmembrane region" description="Helical" evidence="7">
    <location>
        <begin position="145"/>
        <end position="164"/>
    </location>
</feature>
<feature type="transmembrane region" description="Helical" evidence="7">
    <location>
        <begin position="363"/>
        <end position="393"/>
    </location>
</feature>
<feature type="transmembrane region" description="Helical" evidence="7">
    <location>
        <begin position="79"/>
        <end position="102"/>
    </location>
</feature>
<evidence type="ECO:0000256" key="2">
    <source>
        <dbReference type="ARBA" id="ARBA00007430"/>
    </source>
</evidence>
<dbReference type="Proteomes" id="UP001180481">
    <property type="component" value="Chromosome"/>
</dbReference>
<feature type="transmembrane region" description="Helical" evidence="7">
    <location>
        <begin position="441"/>
        <end position="461"/>
    </location>
</feature>
<feature type="transmembrane region" description="Helical" evidence="7">
    <location>
        <begin position="414"/>
        <end position="435"/>
    </location>
</feature>
<comment type="subcellular location">
    <subcellularLocation>
        <location evidence="1">Cell membrane</location>
        <topology evidence="1">Multi-pass membrane protein</topology>
    </subcellularLocation>
</comment>
<dbReference type="PANTHER" id="PTHR30250">
    <property type="entry name" value="PST FAMILY PREDICTED COLANIC ACID TRANSPORTER"/>
    <property type="match status" value="1"/>
</dbReference>
<dbReference type="InterPro" id="IPR050833">
    <property type="entry name" value="Poly_Biosynth_Transport"/>
</dbReference>
<organism evidence="8 9">
    <name type="scientific">Flavobacterium nakdongensis</name>
    <dbReference type="NCBI Taxonomy" id="3073563"/>
    <lineage>
        <taxon>Bacteria</taxon>
        <taxon>Pseudomonadati</taxon>
        <taxon>Bacteroidota</taxon>
        <taxon>Flavobacteriia</taxon>
        <taxon>Flavobacteriales</taxon>
        <taxon>Flavobacteriaceae</taxon>
        <taxon>Flavobacterium</taxon>
    </lineage>
</organism>
<dbReference type="EMBL" id="CP133721">
    <property type="protein sequence ID" value="WMW77371.1"/>
    <property type="molecule type" value="Genomic_DNA"/>
</dbReference>